<evidence type="ECO:0000313" key="2">
    <source>
        <dbReference type="Proteomes" id="UP000070119"/>
    </source>
</evidence>
<dbReference type="Pfam" id="PF02566">
    <property type="entry name" value="OsmC"/>
    <property type="match status" value="1"/>
</dbReference>
<dbReference type="InterPro" id="IPR003718">
    <property type="entry name" value="OsmC/Ohr_fam"/>
</dbReference>
<evidence type="ECO:0000313" key="1">
    <source>
        <dbReference type="EMBL" id="KWZ53996.1"/>
    </source>
</evidence>
<dbReference type="RefSeq" id="WP_059643442.1">
    <property type="nucleotide sequence ID" value="NZ_CM003772.1"/>
</dbReference>
<reference evidence="1 2" key="1">
    <citation type="submission" date="2015-11" db="EMBL/GenBank/DDBJ databases">
        <authorList>
            <person name="Sahl J."/>
            <person name="Wagner D."/>
            <person name="Keim P."/>
        </authorList>
    </citation>
    <scope>NUCLEOTIDE SEQUENCE [LARGE SCALE GENOMIC DNA]</scope>
    <source>
        <strain evidence="1 2">MSMB1157</strain>
    </source>
</reference>
<dbReference type="Gene3D" id="3.30.300.20">
    <property type="match status" value="1"/>
</dbReference>
<dbReference type="EMBL" id="LNJU01000005">
    <property type="protein sequence ID" value="KWZ53996.1"/>
    <property type="molecule type" value="Genomic_DNA"/>
</dbReference>
<organism evidence="1 2">
    <name type="scientific">Burkholderia ubonensis</name>
    <dbReference type="NCBI Taxonomy" id="101571"/>
    <lineage>
        <taxon>Bacteria</taxon>
        <taxon>Pseudomonadati</taxon>
        <taxon>Pseudomonadota</taxon>
        <taxon>Betaproteobacteria</taxon>
        <taxon>Burkholderiales</taxon>
        <taxon>Burkholderiaceae</taxon>
        <taxon>Burkholderia</taxon>
        <taxon>Burkholderia cepacia complex</taxon>
    </lineage>
</organism>
<gene>
    <name evidence="1" type="ORF">WK57_34395</name>
</gene>
<comment type="caution">
    <text evidence="1">The sequence shown here is derived from an EMBL/GenBank/DDBJ whole genome shotgun (WGS) entry which is preliminary data.</text>
</comment>
<dbReference type="SUPFAM" id="SSF82784">
    <property type="entry name" value="OsmC-like"/>
    <property type="match status" value="1"/>
</dbReference>
<protein>
    <submittedName>
        <fullName evidence="1">Peroxiredoxin</fullName>
    </submittedName>
</protein>
<sequence length="130" mass="13609">MATATRQGACYGVALTSGRHRIVAYTCKNGIGGDAGMRPHELLECALAACICMSIDMAADRAGIALPAATVDVTVARHDADTRFDVSVCFDAMLRDEERELVRAAALASPVARTLGKPVLVVLSSIESTS</sequence>
<dbReference type="InterPro" id="IPR036102">
    <property type="entry name" value="OsmC/Ohrsf"/>
</dbReference>
<accession>A0AA40UVS6</accession>
<dbReference type="AlphaFoldDB" id="A0AA40UVS6"/>
<name>A0AA40UVS6_9BURK</name>
<proteinExistence type="predicted"/>
<dbReference type="InterPro" id="IPR015946">
    <property type="entry name" value="KH_dom-like_a/b"/>
</dbReference>
<dbReference type="Proteomes" id="UP000070119">
    <property type="component" value="Chromosome 2"/>
</dbReference>